<dbReference type="eggNOG" id="arCOG04289">
    <property type="taxonomic scope" value="Archaea"/>
</dbReference>
<dbReference type="Proteomes" id="UP000006903">
    <property type="component" value="Chromosome"/>
</dbReference>
<dbReference type="InterPro" id="IPR016095">
    <property type="entry name" value="Ribosomal_uL1_3-a/b-sand"/>
</dbReference>
<dbReference type="STRING" id="490899.DKAM_1103"/>
<gene>
    <name evidence="11" type="primary">rpl1</name>
    <name evidence="12" type="ordered locus">DKAM_1103</name>
</gene>
<protein>
    <recommendedName>
        <fullName evidence="11">Large ribosomal subunit protein uL1</fullName>
    </recommendedName>
</protein>
<comment type="function">
    <text evidence="10">Probably involved in E site tRNA release. Binds directly to 23S rRNA.</text>
</comment>
<dbReference type="GeneID" id="7171201"/>
<dbReference type="NCBIfam" id="NF003244">
    <property type="entry name" value="PRK04203.1"/>
    <property type="match status" value="1"/>
</dbReference>
<dbReference type="EMBL" id="CP001140">
    <property type="protein sequence ID" value="ACL11429.1"/>
    <property type="molecule type" value="Genomic_DNA"/>
</dbReference>
<dbReference type="GO" id="GO:0003735">
    <property type="term" value="F:structural constituent of ribosome"/>
    <property type="evidence" value="ECO:0007669"/>
    <property type="project" value="InterPro"/>
</dbReference>
<dbReference type="GO" id="GO:0006417">
    <property type="term" value="P:regulation of translation"/>
    <property type="evidence" value="ECO:0007669"/>
    <property type="project" value="UniProtKB-KW"/>
</dbReference>
<evidence type="ECO:0000256" key="10">
    <source>
        <dbReference type="ARBA" id="ARBA00045545"/>
    </source>
</evidence>
<comment type="function">
    <text evidence="11">Binds directly to 23S rRNA. Probably involved in E site tRNA release.</text>
</comment>
<dbReference type="RefSeq" id="WP_012608770.1">
    <property type="nucleotide sequence ID" value="NC_011766.1"/>
</dbReference>
<keyword evidence="6 11" id="KW-0810">Translation regulation</keyword>
<dbReference type="GO" id="GO:0015934">
    <property type="term" value="C:large ribosomal subunit"/>
    <property type="evidence" value="ECO:0007669"/>
    <property type="project" value="InterPro"/>
</dbReference>
<evidence type="ECO:0000256" key="11">
    <source>
        <dbReference type="HAMAP-Rule" id="MF_01318"/>
    </source>
</evidence>
<evidence type="ECO:0000256" key="6">
    <source>
        <dbReference type="ARBA" id="ARBA00022845"/>
    </source>
</evidence>
<dbReference type="PIRSF" id="PIRSF002155">
    <property type="entry name" value="Ribosomal_L1"/>
    <property type="match status" value="1"/>
</dbReference>
<evidence type="ECO:0000256" key="5">
    <source>
        <dbReference type="ARBA" id="ARBA00022730"/>
    </source>
</evidence>
<dbReference type="HAMAP" id="MF_01318_A">
    <property type="entry name" value="Ribosomal_uL1_A"/>
    <property type="match status" value="1"/>
</dbReference>
<dbReference type="InterPro" id="IPR028364">
    <property type="entry name" value="Ribosomal_uL1/biogenesis"/>
</dbReference>
<dbReference type="InterPro" id="IPR023674">
    <property type="entry name" value="Ribosomal_uL1-like"/>
</dbReference>
<dbReference type="InterPro" id="IPR002143">
    <property type="entry name" value="Ribosomal_uL1"/>
</dbReference>
<dbReference type="PANTHER" id="PTHR36427">
    <property type="entry name" value="54S RIBOSOMAL PROTEIN L1, MITOCHONDRIAL"/>
    <property type="match status" value="1"/>
</dbReference>
<keyword evidence="9 11" id="KW-0687">Ribonucleoprotein</keyword>
<dbReference type="SUPFAM" id="SSF56808">
    <property type="entry name" value="Ribosomal protein L1"/>
    <property type="match status" value="1"/>
</dbReference>
<evidence type="ECO:0000313" key="12">
    <source>
        <dbReference type="EMBL" id="ACL11429.1"/>
    </source>
</evidence>
<evidence type="ECO:0000256" key="7">
    <source>
        <dbReference type="ARBA" id="ARBA00022884"/>
    </source>
</evidence>
<evidence type="ECO:0000256" key="1">
    <source>
        <dbReference type="ARBA" id="ARBA00010531"/>
    </source>
</evidence>
<comment type="function">
    <text evidence="11">Protein L1 is also a translational repressor protein, it controls the translation of its operon by binding to its mRNA.</text>
</comment>
<evidence type="ECO:0000313" key="13">
    <source>
        <dbReference type="Proteomes" id="UP000006903"/>
    </source>
</evidence>
<evidence type="ECO:0000256" key="2">
    <source>
        <dbReference type="ARBA" id="ARBA00011838"/>
    </source>
</evidence>
<dbReference type="GO" id="GO:0019843">
    <property type="term" value="F:rRNA binding"/>
    <property type="evidence" value="ECO:0007669"/>
    <property type="project" value="UniProtKB-UniRule"/>
</dbReference>
<dbReference type="AlphaFoldDB" id="B8D5P8"/>
<keyword evidence="8 11" id="KW-0689">Ribosomal protein</keyword>
<keyword evidence="3 11" id="KW-0678">Repressor</keyword>
<comment type="subunit">
    <text evidence="2 11">Part of the 50S ribosomal subunit.</text>
</comment>
<dbReference type="HOGENOM" id="CLU_062853_4_0_2"/>
<sequence length="215" mass="23097">MPVYTRESLVNAIEKALALGKGRRFKQSVEMIVVLRDIDVKGQAGKIREFITLPKGRGKELSVCVIGDEELAVKAREAGAKIVLTSQDLQGLSKKQAKKIAGQCDWVLVRTDLMALTGRTLGPALGPRGKAPIPIPASANIPALIKRYMNTVAARVKDQPQIMVAIGAEDMSPADLAENALAVLSVIEQRLPSGAGNIAKLVFKTTMGMPVEVYR</sequence>
<name>B8D5P8_DESA1</name>
<evidence type="ECO:0000256" key="3">
    <source>
        <dbReference type="ARBA" id="ARBA00022491"/>
    </source>
</evidence>
<comment type="similarity">
    <text evidence="1 11">Belongs to the universal ribosomal protein uL1 family.</text>
</comment>
<proteinExistence type="inferred from homology"/>
<dbReference type="PANTHER" id="PTHR36427:SF3">
    <property type="entry name" value="LARGE RIBOSOMAL SUBUNIT PROTEIN UL1M"/>
    <property type="match status" value="1"/>
</dbReference>
<keyword evidence="5 11" id="KW-0699">rRNA-binding</keyword>
<evidence type="ECO:0000256" key="4">
    <source>
        <dbReference type="ARBA" id="ARBA00022555"/>
    </source>
</evidence>
<keyword evidence="4 11" id="KW-0820">tRNA-binding</keyword>
<dbReference type="Gene3D" id="3.30.190.20">
    <property type="match status" value="1"/>
</dbReference>
<dbReference type="CDD" id="cd00403">
    <property type="entry name" value="Ribosomal_L1"/>
    <property type="match status" value="1"/>
</dbReference>
<keyword evidence="7 11" id="KW-0694">RNA-binding</keyword>
<dbReference type="GO" id="GO:0000049">
    <property type="term" value="F:tRNA binding"/>
    <property type="evidence" value="ECO:0007669"/>
    <property type="project" value="UniProtKB-KW"/>
</dbReference>
<evidence type="ECO:0000256" key="8">
    <source>
        <dbReference type="ARBA" id="ARBA00022980"/>
    </source>
</evidence>
<dbReference type="InterPro" id="IPR023669">
    <property type="entry name" value="Ribosomal_uL1_arc"/>
</dbReference>
<dbReference type="GO" id="GO:0006412">
    <property type="term" value="P:translation"/>
    <property type="evidence" value="ECO:0007669"/>
    <property type="project" value="UniProtKB-UniRule"/>
</dbReference>
<reference evidence="12 13" key="1">
    <citation type="journal article" date="2009" name="J. Bacteriol.">
        <title>Complete genome sequence of the anaerobic, protein-degrading hyperthermophilic crenarchaeon Desulfurococcus kamchatkensis.</title>
        <authorList>
            <person name="Ravin N.V."/>
            <person name="Mardanov A.V."/>
            <person name="Beletsky A.V."/>
            <person name="Kublanov I.V."/>
            <person name="Kolganova T.V."/>
            <person name="Lebedinsky A.V."/>
            <person name="Chernyh N.A."/>
            <person name="Bonch-Osmolovskaya E.A."/>
            <person name="Skryabin K.G."/>
        </authorList>
    </citation>
    <scope>NUCLEOTIDE SEQUENCE [LARGE SCALE GENOMIC DNA]</scope>
    <source>
        <strain evidence="13">DSM 18924 / JCM 16383 / VKM B-2413 / 1221n</strain>
    </source>
</reference>
<accession>B8D5P8</accession>
<organism evidence="12 13">
    <name type="scientific">Desulfurococcus amylolyticus (strain DSM 18924 / JCM 16383 / VKM B-2413 / 1221n)</name>
    <name type="common">Desulfurococcus kamchatkensis</name>
    <dbReference type="NCBI Taxonomy" id="490899"/>
    <lineage>
        <taxon>Archaea</taxon>
        <taxon>Thermoproteota</taxon>
        <taxon>Thermoprotei</taxon>
        <taxon>Desulfurococcales</taxon>
        <taxon>Desulfurococcaceae</taxon>
        <taxon>Desulfurococcus</taxon>
    </lineage>
</organism>
<dbReference type="Pfam" id="PF00687">
    <property type="entry name" value="Ribosomal_L1"/>
    <property type="match status" value="1"/>
</dbReference>
<dbReference type="Gene3D" id="3.40.50.790">
    <property type="match status" value="1"/>
</dbReference>
<evidence type="ECO:0000256" key="9">
    <source>
        <dbReference type="ARBA" id="ARBA00023274"/>
    </source>
</evidence>
<dbReference type="FunFam" id="3.40.50.790:FF:000005">
    <property type="entry name" value="50S ribosomal protein L1"/>
    <property type="match status" value="1"/>
</dbReference>
<dbReference type="KEGG" id="dka:DKAM_1103"/>